<proteinExistence type="predicted"/>
<name>A0AAE1K798_PETCI</name>
<accession>A0AAE1K798</accession>
<feature type="compositionally biased region" description="Acidic residues" evidence="1">
    <location>
        <begin position="20"/>
        <end position="34"/>
    </location>
</feature>
<feature type="region of interest" description="Disordered" evidence="1">
    <location>
        <begin position="1"/>
        <end position="75"/>
    </location>
</feature>
<evidence type="ECO:0000256" key="1">
    <source>
        <dbReference type="SAM" id="MobiDB-lite"/>
    </source>
</evidence>
<reference evidence="2" key="1">
    <citation type="submission" date="2023-10" db="EMBL/GenBank/DDBJ databases">
        <title>Genome assemblies of two species of porcelain crab, Petrolisthes cinctipes and Petrolisthes manimaculis (Anomura: Porcellanidae).</title>
        <authorList>
            <person name="Angst P."/>
        </authorList>
    </citation>
    <scope>NUCLEOTIDE SEQUENCE</scope>
    <source>
        <strain evidence="2">PB745_01</strain>
        <tissue evidence="2">Gill</tissue>
    </source>
</reference>
<feature type="compositionally biased region" description="Gly residues" evidence="1">
    <location>
        <begin position="60"/>
        <end position="70"/>
    </location>
</feature>
<sequence length="194" mass="19852">MPRPSRAASRQPGKYKEESESSDSDEWDDEEDPDNMNVPGGGTNIGVLKGDENVVKKEGGGSSLGRGGTLGELSSLGASSSGLSLQSLLGPPQPDLKPKADLLSTALSSSGLEGMAGTGGLQNRAALQQQLLQRGLVTKAGYPPGYQLLRSDAHLQPRADVPVSMAGLGLGYSPALSAGKPLLVISNNAQCASL</sequence>
<keyword evidence="3" id="KW-1185">Reference proteome</keyword>
<dbReference type="EMBL" id="JAWQEG010003490">
    <property type="protein sequence ID" value="KAK3866002.1"/>
    <property type="molecule type" value="Genomic_DNA"/>
</dbReference>
<dbReference type="Proteomes" id="UP001286313">
    <property type="component" value="Unassembled WGS sequence"/>
</dbReference>
<feature type="compositionally biased region" description="Basic and acidic residues" evidence="1">
    <location>
        <begin position="49"/>
        <end position="59"/>
    </location>
</feature>
<dbReference type="AlphaFoldDB" id="A0AAE1K798"/>
<gene>
    <name evidence="2" type="ORF">Pcinc_028430</name>
</gene>
<organism evidence="2 3">
    <name type="scientific">Petrolisthes cinctipes</name>
    <name type="common">Flat porcelain crab</name>
    <dbReference type="NCBI Taxonomy" id="88211"/>
    <lineage>
        <taxon>Eukaryota</taxon>
        <taxon>Metazoa</taxon>
        <taxon>Ecdysozoa</taxon>
        <taxon>Arthropoda</taxon>
        <taxon>Crustacea</taxon>
        <taxon>Multicrustacea</taxon>
        <taxon>Malacostraca</taxon>
        <taxon>Eumalacostraca</taxon>
        <taxon>Eucarida</taxon>
        <taxon>Decapoda</taxon>
        <taxon>Pleocyemata</taxon>
        <taxon>Anomura</taxon>
        <taxon>Galatheoidea</taxon>
        <taxon>Porcellanidae</taxon>
        <taxon>Petrolisthes</taxon>
    </lineage>
</organism>
<comment type="caution">
    <text evidence="2">The sequence shown here is derived from an EMBL/GenBank/DDBJ whole genome shotgun (WGS) entry which is preliminary data.</text>
</comment>
<evidence type="ECO:0000313" key="3">
    <source>
        <dbReference type="Proteomes" id="UP001286313"/>
    </source>
</evidence>
<evidence type="ECO:0000313" key="2">
    <source>
        <dbReference type="EMBL" id="KAK3866002.1"/>
    </source>
</evidence>
<protein>
    <submittedName>
        <fullName evidence="2">Uncharacterized protein</fullName>
    </submittedName>
</protein>